<dbReference type="InterPro" id="IPR050653">
    <property type="entry name" value="Prot_Inhib_GrowthFact_Antg"/>
</dbReference>
<keyword evidence="7" id="KW-1185">Reference proteome</keyword>
<evidence type="ECO:0000256" key="3">
    <source>
        <dbReference type="ARBA" id="ARBA00023157"/>
    </source>
</evidence>
<dbReference type="Proteomes" id="UP000030746">
    <property type="component" value="Unassembled WGS sequence"/>
</dbReference>
<dbReference type="OMA" id="QDSANCA"/>
<keyword evidence="4" id="KW-0732">Signal</keyword>
<evidence type="ECO:0000256" key="4">
    <source>
        <dbReference type="SAM" id="SignalP"/>
    </source>
</evidence>
<dbReference type="GO" id="GO:0030154">
    <property type="term" value="P:cell differentiation"/>
    <property type="evidence" value="ECO:0007669"/>
    <property type="project" value="TreeGrafter"/>
</dbReference>
<evidence type="ECO:0000256" key="2">
    <source>
        <dbReference type="ARBA" id="ARBA00022900"/>
    </source>
</evidence>
<dbReference type="GO" id="GO:0005576">
    <property type="term" value="C:extracellular region"/>
    <property type="evidence" value="ECO:0007669"/>
    <property type="project" value="TreeGrafter"/>
</dbReference>
<dbReference type="GeneID" id="20247919"/>
<accession>V4BL44</accession>
<feature type="chain" id="PRO_5004718187" description="Kazal-like domain-containing protein" evidence="4">
    <location>
        <begin position="18"/>
        <end position="117"/>
    </location>
</feature>
<keyword evidence="1" id="KW-0646">Protease inhibitor</keyword>
<organism evidence="6 7">
    <name type="scientific">Lottia gigantea</name>
    <name type="common">Giant owl limpet</name>
    <dbReference type="NCBI Taxonomy" id="225164"/>
    <lineage>
        <taxon>Eukaryota</taxon>
        <taxon>Metazoa</taxon>
        <taxon>Spiralia</taxon>
        <taxon>Lophotrochozoa</taxon>
        <taxon>Mollusca</taxon>
        <taxon>Gastropoda</taxon>
        <taxon>Patellogastropoda</taxon>
        <taxon>Lottioidea</taxon>
        <taxon>Lottiidae</taxon>
        <taxon>Lottia</taxon>
    </lineage>
</organism>
<dbReference type="PROSITE" id="PS51465">
    <property type="entry name" value="KAZAL_2"/>
    <property type="match status" value="2"/>
</dbReference>
<dbReference type="Pfam" id="PF00050">
    <property type="entry name" value="Kazal_1"/>
    <property type="match status" value="2"/>
</dbReference>
<dbReference type="PANTHER" id="PTHR10913:SF45">
    <property type="entry name" value="FOLLISTATIN, ISOFORM A-RELATED"/>
    <property type="match status" value="1"/>
</dbReference>
<dbReference type="PANTHER" id="PTHR10913">
    <property type="entry name" value="FOLLISTATIN-RELATED"/>
    <property type="match status" value="1"/>
</dbReference>
<dbReference type="Gene3D" id="3.30.60.30">
    <property type="match status" value="2"/>
</dbReference>
<name>V4BL44_LOTGI</name>
<dbReference type="HOGENOM" id="CLU_087965_1_0_1"/>
<dbReference type="OrthoDB" id="60813at2759"/>
<proteinExistence type="predicted"/>
<sequence>MKTCVALLALAVVAVYAAPDECLRACQMDWRPVCATFTKTYGNECTMKADACRMAKQGYSLLGQKTTDGECSCLRACPFIMSPVCATDNKTYDNECLLDYESCKQNKFLEKVKDGSC</sequence>
<dbReference type="SMART" id="SM00280">
    <property type="entry name" value="KAZAL"/>
    <property type="match status" value="2"/>
</dbReference>
<dbReference type="EMBL" id="KB202619">
    <property type="protein sequence ID" value="ESO89319.1"/>
    <property type="molecule type" value="Genomic_DNA"/>
</dbReference>
<keyword evidence="3" id="KW-1015">Disulfide bond</keyword>
<dbReference type="CTD" id="20247919"/>
<evidence type="ECO:0000259" key="5">
    <source>
        <dbReference type="PROSITE" id="PS51465"/>
    </source>
</evidence>
<evidence type="ECO:0000256" key="1">
    <source>
        <dbReference type="ARBA" id="ARBA00022690"/>
    </source>
</evidence>
<keyword evidence="2" id="KW-0722">Serine protease inhibitor</keyword>
<dbReference type="CDD" id="cd00104">
    <property type="entry name" value="KAZAL_FS"/>
    <property type="match status" value="2"/>
</dbReference>
<evidence type="ECO:0000313" key="7">
    <source>
        <dbReference type="Proteomes" id="UP000030746"/>
    </source>
</evidence>
<dbReference type="SUPFAM" id="SSF100895">
    <property type="entry name" value="Kazal-type serine protease inhibitors"/>
    <property type="match status" value="2"/>
</dbReference>
<dbReference type="InterPro" id="IPR002350">
    <property type="entry name" value="Kazal_dom"/>
</dbReference>
<dbReference type="GO" id="GO:0004867">
    <property type="term" value="F:serine-type endopeptidase inhibitor activity"/>
    <property type="evidence" value="ECO:0007669"/>
    <property type="project" value="UniProtKB-KW"/>
</dbReference>
<dbReference type="RefSeq" id="XP_009060347.1">
    <property type="nucleotide sequence ID" value="XM_009062099.1"/>
</dbReference>
<dbReference type="KEGG" id="lgi:LOTGIDRAFT_229181"/>
<reference evidence="6 7" key="1">
    <citation type="journal article" date="2013" name="Nature">
        <title>Insights into bilaterian evolution from three spiralian genomes.</title>
        <authorList>
            <person name="Simakov O."/>
            <person name="Marletaz F."/>
            <person name="Cho S.J."/>
            <person name="Edsinger-Gonzales E."/>
            <person name="Havlak P."/>
            <person name="Hellsten U."/>
            <person name="Kuo D.H."/>
            <person name="Larsson T."/>
            <person name="Lv J."/>
            <person name="Arendt D."/>
            <person name="Savage R."/>
            <person name="Osoegawa K."/>
            <person name="de Jong P."/>
            <person name="Grimwood J."/>
            <person name="Chapman J.A."/>
            <person name="Shapiro H."/>
            <person name="Aerts A."/>
            <person name="Otillar R.P."/>
            <person name="Terry A.Y."/>
            <person name="Boore J.L."/>
            <person name="Grigoriev I.V."/>
            <person name="Lindberg D.R."/>
            <person name="Seaver E.C."/>
            <person name="Weisblat D.A."/>
            <person name="Putnam N.H."/>
            <person name="Rokhsar D.S."/>
        </authorList>
    </citation>
    <scope>NUCLEOTIDE SEQUENCE [LARGE SCALE GENOMIC DNA]</scope>
</reference>
<feature type="domain" description="Kazal-like" evidence="5">
    <location>
        <begin position="16"/>
        <end position="53"/>
    </location>
</feature>
<gene>
    <name evidence="6" type="ORF">LOTGIDRAFT_229181</name>
</gene>
<evidence type="ECO:0000313" key="6">
    <source>
        <dbReference type="EMBL" id="ESO89319.1"/>
    </source>
</evidence>
<feature type="signal peptide" evidence="4">
    <location>
        <begin position="1"/>
        <end position="17"/>
    </location>
</feature>
<dbReference type="InterPro" id="IPR036058">
    <property type="entry name" value="Kazal_dom_sf"/>
</dbReference>
<protein>
    <recommendedName>
        <fullName evidence="5">Kazal-like domain-containing protein</fullName>
    </recommendedName>
</protein>
<dbReference type="AlphaFoldDB" id="V4BL44"/>
<feature type="domain" description="Kazal-like" evidence="5">
    <location>
        <begin position="65"/>
        <end position="117"/>
    </location>
</feature>